<dbReference type="EMBL" id="BMIC01000001">
    <property type="protein sequence ID" value="GFZ78112.1"/>
    <property type="molecule type" value="Genomic_DNA"/>
</dbReference>
<reference evidence="3 4" key="1">
    <citation type="journal article" date="2014" name="Int. J. Syst. Evol. Microbiol.">
        <title>Complete genome sequence of Corynebacterium casei LMG S-19264T (=DSM 44701T), isolated from a smear-ripened cheese.</title>
        <authorList>
            <consortium name="US DOE Joint Genome Institute (JGI-PGF)"/>
            <person name="Walter F."/>
            <person name="Albersmeier A."/>
            <person name="Kalinowski J."/>
            <person name="Ruckert C."/>
        </authorList>
    </citation>
    <scope>NUCLEOTIDE SEQUENCE [LARGE SCALE GENOMIC DNA]</scope>
    <source>
        <strain evidence="3 4">CGMCC 1.15295</strain>
    </source>
</reference>
<dbReference type="InterPro" id="IPR001451">
    <property type="entry name" value="Hexapep"/>
</dbReference>
<dbReference type="InterPro" id="IPR051159">
    <property type="entry name" value="Hexapeptide_acetyltransf"/>
</dbReference>
<evidence type="ECO:0000256" key="1">
    <source>
        <dbReference type="ARBA" id="ARBA00007274"/>
    </source>
</evidence>
<evidence type="ECO:0000313" key="4">
    <source>
        <dbReference type="Proteomes" id="UP000598120"/>
    </source>
</evidence>
<sequence>MKKLIMKFFLKIIGKKNLTYAIDLEELNIRIANYNSTKCKSQVLSGQGTNFYAEAEVNNLQEDVTKITIGKNTHIRGQLLVFKYGGEISVGDNCFIGKDSRIWSGDSLRIGNNVLISHNVNIIDTNSHEIDYLERAQRFREMIDSGSWIEKKNIDTSPITIKDYAWISFGATILKGVTIGRGAIVSANAVVTKDVPDFTMVAGNPAKTVKDLN</sequence>
<keyword evidence="4" id="KW-1185">Reference proteome</keyword>
<keyword evidence="2" id="KW-0808">Transferase</keyword>
<dbReference type="GO" id="GO:0008374">
    <property type="term" value="F:O-acyltransferase activity"/>
    <property type="evidence" value="ECO:0007669"/>
    <property type="project" value="TreeGrafter"/>
</dbReference>
<evidence type="ECO:0000313" key="3">
    <source>
        <dbReference type="EMBL" id="GFZ78112.1"/>
    </source>
</evidence>
<comment type="caution">
    <text evidence="3">The sequence shown here is derived from an EMBL/GenBank/DDBJ whole genome shotgun (WGS) entry which is preliminary data.</text>
</comment>
<dbReference type="Pfam" id="PF14602">
    <property type="entry name" value="Hexapep_2"/>
    <property type="match status" value="1"/>
</dbReference>
<dbReference type="RefSeq" id="WP_188604717.1">
    <property type="nucleotide sequence ID" value="NZ_BMIC01000001.1"/>
</dbReference>
<organism evidence="3 4">
    <name type="scientific">Aquaticitalea lipolytica</name>
    <dbReference type="NCBI Taxonomy" id="1247562"/>
    <lineage>
        <taxon>Bacteria</taxon>
        <taxon>Pseudomonadati</taxon>
        <taxon>Bacteroidota</taxon>
        <taxon>Flavobacteriia</taxon>
        <taxon>Flavobacteriales</taxon>
        <taxon>Flavobacteriaceae</taxon>
        <taxon>Aquaticitalea</taxon>
    </lineage>
</organism>
<protein>
    <recommendedName>
        <fullName evidence="5">Acyltransferase</fullName>
    </recommendedName>
</protein>
<evidence type="ECO:0000256" key="2">
    <source>
        <dbReference type="ARBA" id="ARBA00022679"/>
    </source>
</evidence>
<dbReference type="Proteomes" id="UP000598120">
    <property type="component" value="Unassembled WGS sequence"/>
</dbReference>
<dbReference type="PANTHER" id="PTHR23416:SF23">
    <property type="entry name" value="ACETYLTRANSFERASE C18B11.09C-RELATED"/>
    <property type="match status" value="1"/>
</dbReference>
<proteinExistence type="inferred from homology"/>
<dbReference type="CDD" id="cd04647">
    <property type="entry name" value="LbH_MAT_like"/>
    <property type="match status" value="1"/>
</dbReference>
<dbReference type="PANTHER" id="PTHR23416">
    <property type="entry name" value="SIALIC ACID SYNTHASE-RELATED"/>
    <property type="match status" value="1"/>
</dbReference>
<accession>A0A8J2TKK8</accession>
<dbReference type="GO" id="GO:0005829">
    <property type="term" value="C:cytosol"/>
    <property type="evidence" value="ECO:0007669"/>
    <property type="project" value="TreeGrafter"/>
</dbReference>
<comment type="similarity">
    <text evidence="1">Belongs to the transferase hexapeptide repeat family.</text>
</comment>
<dbReference type="AlphaFoldDB" id="A0A8J2TKK8"/>
<evidence type="ECO:0008006" key="5">
    <source>
        <dbReference type="Google" id="ProtNLM"/>
    </source>
</evidence>
<dbReference type="InterPro" id="IPR011004">
    <property type="entry name" value="Trimer_LpxA-like_sf"/>
</dbReference>
<dbReference type="SUPFAM" id="SSF51161">
    <property type="entry name" value="Trimeric LpxA-like enzymes"/>
    <property type="match status" value="1"/>
</dbReference>
<dbReference type="Gene3D" id="2.160.10.10">
    <property type="entry name" value="Hexapeptide repeat proteins"/>
    <property type="match status" value="1"/>
</dbReference>
<dbReference type="Pfam" id="PF00132">
    <property type="entry name" value="Hexapep"/>
    <property type="match status" value="1"/>
</dbReference>
<name>A0A8J2TKK8_9FLAO</name>
<gene>
    <name evidence="3" type="ORF">GCM10011531_04560</name>
</gene>